<reference evidence="2" key="1">
    <citation type="submission" date="2020-03" db="EMBL/GenBank/DDBJ databases">
        <title>Hybrid Assembly of Korean Phytophthora infestans isolates.</title>
        <authorList>
            <person name="Prokchorchik M."/>
            <person name="Lee Y."/>
            <person name="Seo J."/>
            <person name="Cho J.-H."/>
            <person name="Park Y.-E."/>
            <person name="Jang D.-C."/>
            <person name="Im J.-S."/>
            <person name="Choi J.-G."/>
            <person name="Park H.-J."/>
            <person name="Lee G.-B."/>
            <person name="Lee Y.-G."/>
            <person name="Hong S.-Y."/>
            <person name="Cho K."/>
            <person name="Sohn K.H."/>
        </authorList>
    </citation>
    <scope>NUCLEOTIDE SEQUENCE</scope>
    <source>
        <strain evidence="2">KR_2_A2</strain>
    </source>
</reference>
<organism evidence="2 4">
    <name type="scientific">Phytophthora infestans</name>
    <name type="common">Potato late blight agent</name>
    <name type="synonym">Botrytis infestans</name>
    <dbReference type="NCBI Taxonomy" id="4787"/>
    <lineage>
        <taxon>Eukaryota</taxon>
        <taxon>Sar</taxon>
        <taxon>Stramenopiles</taxon>
        <taxon>Oomycota</taxon>
        <taxon>Peronosporomycetes</taxon>
        <taxon>Peronosporales</taxon>
        <taxon>Peronosporaceae</taxon>
        <taxon>Phytophthora</taxon>
    </lineage>
</organism>
<comment type="caution">
    <text evidence="2">The sequence shown here is derived from an EMBL/GenBank/DDBJ whole genome shotgun (WGS) entry which is preliminary data.</text>
</comment>
<protein>
    <submittedName>
        <fullName evidence="2">Uncharacterized protein</fullName>
    </submittedName>
</protein>
<dbReference type="EMBL" id="JAACNO010001079">
    <property type="protein sequence ID" value="KAF4143154.1"/>
    <property type="molecule type" value="Genomic_DNA"/>
</dbReference>
<feature type="region of interest" description="Disordered" evidence="1">
    <location>
        <begin position="131"/>
        <end position="150"/>
    </location>
</feature>
<evidence type="ECO:0000313" key="4">
    <source>
        <dbReference type="Proteomes" id="UP000704712"/>
    </source>
</evidence>
<feature type="compositionally biased region" description="Acidic residues" evidence="1">
    <location>
        <begin position="46"/>
        <end position="56"/>
    </location>
</feature>
<evidence type="ECO:0000313" key="3">
    <source>
        <dbReference type="EMBL" id="KAF4143154.1"/>
    </source>
</evidence>
<dbReference type="Proteomes" id="UP000704712">
    <property type="component" value="Unassembled WGS sequence"/>
</dbReference>
<evidence type="ECO:0000256" key="1">
    <source>
        <dbReference type="SAM" id="MobiDB-lite"/>
    </source>
</evidence>
<gene>
    <name evidence="3" type="ORF">GN958_ATG07647</name>
    <name evidence="2" type="ORF">GN958_ATG21073</name>
</gene>
<accession>A0A8S9TUD8</accession>
<dbReference type="EMBL" id="JAACNO010002937">
    <property type="protein sequence ID" value="KAF4129578.1"/>
    <property type="molecule type" value="Genomic_DNA"/>
</dbReference>
<feature type="non-terminal residue" evidence="2">
    <location>
        <position position="175"/>
    </location>
</feature>
<feature type="region of interest" description="Disordered" evidence="1">
    <location>
        <begin position="23"/>
        <end position="56"/>
    </location>
</feature>
<proteinExistence type="predicted"/>
<dbReference type="AlphaFoldDB" id="A0A8S9TUD8"/>
<name>A0A8S9TUD8_PHYIN</name>
<evidence type="ECO:0000313" key="2">
    <source>
        <dbReference type="EMBL" id="KAF4129578.1"/>
    </source>
</evidence>
<sequence length="175" mass="19259">DSVGSDCPYEDILIDDAIVYSQLEQQEPLPTSAQDGARQRVTRSDDDQESYEEVEPDTVVHVWKDVATRLNPSLSTSGFELVETVQICCYANNLSVESEKNTSGTSESSGSSPQQETECYYKSSTIRNRRTEAYASGGGERGSLRRLQKVGRYQAPSSLYVSRGRIEGGNGEKKG</sequence>
<feature type="region of interest" description="Disordered" evidence="1">
    <location>
        <begin position="97"/>
        <end position="124"/>
    </location>
</feature>
<feature type="compositionally biased region" description="Low complexity" evidence="1">
    <location>
        <begin position="101"/>
        <end position="118"/>
    </location>
</feature>
<feature type="compositionally biased region" description="Polar residues" evidence="1">
    <location>
        <begin position="23"/>
        <end position="34"/>
    </location>
</feature>